<dbReference type="Proteomes" id="UP000777438">
    <property type="component" value="Unassembled WGS sequence"/>
</dbReference>
<dbReference type="PROSITE" id="PS00463">
    <property type="entry name" value="ZN2_CY6_FUNGAL_1"/>
    <property type="match status" value="1"/>
</dbReference>
<dbReference type="Pfam" id="PF00172">
    <property type="entry name" value="Zn_clus"/>
    <property type="match status" value="1"/>
</dbReference>
<dbReference type="OrthoDB" id="5295362at2759"/>
<evidence type="ECO:0000259" key="3">
    <source>
        <dbReference type="PROSITE" id="PS50048"/>
    </source>
</evidence>
<dbReference type="InterPro" id="IPR052400">
    <property type="entry name" value="Zn2-C6_fungal_TF"/>
</dbReference>
<accession>A0A9P8W4I4</accession>
<feature type="compositionally biased region" description="Low complexity" evidence="2">
    <location>
        <begin position="62"/>
        <end position="105"/>
    </location>
</feature>
<dbReference type="EMBL" id="JAGPYM010000014">
    <property type="protein sequence ID" value="KAH6887760.1"/>
    <property type="molecule type" value="Genomic_DNA"/>
</dbReference>
<protein>
    <submittedName>
        <fullName evidence="4">C6 transcription factor</fullName>
    </submittedName>
</protein>
<dbReference type="Gene3D" id="4.10.240.10">
    <property type="entry name" value="Zn(2)-C6 fungal-type DNA-binding domain"/>
    <property type="match status" value="1"/>
</dbReference>
<feature type="domain" description="Zn(2)-C6 fungal-type" evidence="3">
    <location>
        <begin position="25"/>
        <end position="55"/>
    </location>
</feature>
<dbReference type="InterPro" id="IPR001138">
    <property type="entry name" value="Zn2Cys6_DnaBD"/>
</dbReference>
<organism evidence="4 5">
    <name type="scientific">Thelonectria olida</name>
    <dbReference type="NCBI Taxonomy" id="1576542"/>
    <lineage>
        <taxon>Eukaryota</taxon>
        <taxon>Fungi</taxon>
        <taxon>Dikarya</taxon>
        <taxon>Ascomycota</taxon>
        <taxon>Pezizomycotina</taxon>
        <taxon>Sordariomycetes</taxon>
        <taxon>Hypocreomycetidae</taxon>
        <taxon>Hypocreales</taxon>
        <taxon>Nectriaceae</taxon>
        <taxon>Thelonectria</taxon>
    </lineage>
</organism>
<dbReference type="AlphaFoldDB" id="A0A9P8W4I4"/>
<feature type="region of interest" description="Disordered" evidence="2">
    <location>
        <begin position="1"/>
        <end position="24"/>
    </location>
</feature>
<dbReference type="SUPFAM" id="SSF57701">
    <property type="entry name" value="Zn2/Cys6 DNA-binding domain"/>
    <property type="match status" value="1"/>
</dbReference>
<dbReference type="PROSITE" id="PS50048">
    <property type="entry name" value="ZN2_CY6_FUNGAL_2"/>
    <property type="match status" value="1"/>
</dbReference>
<evidence type="ECO:0000313" key="5">
    <source>
        <dbReference type="Proteomes" id="UP000777438"/>
    </source>
</evidence>
<dbReference type="SMART" id="SM00066">
    <property type="entry name" value="GAL4"/>
    <property type="match status" value="1"/>
</dbReference>
<proteinExistence type="predicted"/>
<evidence type="ECO:0000256" key="2">
    <source>
        <dbReference type="SAM" id="MobiDB-lite"/>
    </source>
</evidence>
<comment type="caution">
    <text evidence="4">The sequence shown here is derived from an EMBL/GenBank/DDBJ whole genome shotgun (WGS) entry which is preliminary data.</text>
</comment>
<evidence type="ECO:0000256" key="1">
    <source>
        <dbReference type="ARBA" id="ARBA00023242"/>
    </source>
</evidence>
<dbReference type="PANTHER" id="PTHR47657">
    <property type="entry name" value="STEROL REGULATORY ELEMENT-BINDING PROTEIN ECM22"/>
    <property type="match status" value="1"/>
</dbReference>
<gene>
    <name evidence="4" type="ORF">B0T10DRAFT_549710</name>
</gene>
<sequence>MDKTPESLSEPAFRTRRAHKKSRAGCVSCKKGRKKCDELKPRCSRCMTRNLTCEYSNKPVSIRLSPSPSPSSRLKPAPTPSPTYSSPIDTSPGCLSPSSSLSPVSNEHHHLPLAIGSEFLGPTELHLLSHYLTHTARTIAYDNDDLYALQVGFPNIAFRSRPLMSSILALAAVCKCHDIITESDSQATPTPQDQAQIRDLLLLGDKHHRASLRQTQADIPHTDYYDHVLANAPLMVLYGTASHCVRIRLAQSMAGTGSESLMSDCAPGQSQWISLIRATHLAYTGLLNAQPEFPDTMRERSPAPPAISLPLFAPQSPDGNDIISPEDGPTRETRRLLLPILETTSASALERLGSKAQIAYLSQSCRSAELESCFVALEILRNIVDDVFNTHPESSTTAGLQAPDTDFHLISQLSEVSPWLRSYLARVTSATRPKPLRRIITSFLNRVPTEYLNLAQTTLDLIPVHAGPYEDNGPGEAAEFGLPQDGPAARLAMDIFAHWLVLVMLLDGVWWIGGTGAWELERVVGFMHRRGWVETQEGSRGSWWPESMHKVVTEAKKYI</sequence>
<dbReference type="GO" id="GO:0000981">
    <property type="term" value="F:DNA-binding transcription factor activity, RNA polymerase II-specific"/>
    <property type="evidence" value="ECO:0007669"/>
    <property type="project" value="InterPro"/>
</dbReference>
<dbReference type="CDD" id="cd00067">
    <property type="entry name" value="GAL4"/>
    <property type="match status" value="1"/>
</dbReference>
<evidence type="ECO:0000313" key="4">
    <source>
        <dbReference type="EMBL" id="KAH6887760.1"/>
    </source>
</evidence>
<keyword evidence="5" id="KW-1185">Reference proteome</keyword>
<keyword evidence="1" id="KW-0539">Nucleus</keyword>
<dbReference type="PANTHER" id="PTHR47657:SF14">
    <property type="entry name" value="ZN(2)-C6 FUNGAL-TYPE DOMAIN-CONTAINING PROTEIN"/>
    <property type="match status" value="1"/>
</dbReference>
<dbReference type="GO" id="GO:0008270">
    <property type="term" value="F:zinc ion binding"/>
    <property type="evidence" value="ECO:0007669"/>
    <property type="project" value="InterPro"/>
</dbReference>
<dbReference type="InterPro" id="IPR036864">
    <property type="entry name" value="Zn2-C6_fun-type_DNA-bd_sf"/>
</dbReference>
<name>A0A9P8W4I4_9HYPO</name>
<feature type="compositionally biased region" description="Basic residues" evidence="2">
    <location>
        <begin position="14"/>
        <end position="23"/>
    </location>
</feature>
<dbReference type="PRINTS" id="PR00755">
    <property type="entry name" value="AFLATOXINBRP"/>
</dbReference>
<reference evidence="4 5" key="1">
    <citation type="journal article" date="2021" name="Nat. Commun.">
        <title>Genetic determinants of endophytism in the Arabidopsis root mycobiome.</title>
        <authorList>
            <person name="Mesny F."/>
            <person name="Miyauchi S."/>
            <person name="Thiergart T."/>
            <person name="Pickel B."/>
            <person name="Atanasova L."/>
            <person name="Karlsson M."/>
            <person name="Huettel B."/>
            <person name="Barry K.W."/>
            <person name="Haridas S."/>
            <person name="Chen C."/>
            <person name="Bauer D."/>
            <person name="Andreopoulos W."/>
            <person name="Pangilinan J."/>
            <person name="LaButti K."/>
            <person name="Riley R."/>
            <person name="Lipzen A."/>
            <person name="Clum A."/>
            <person name="Drula E."/>
            <person name="Henrissat B."/>
            <person name="Kohler A."/>
            <person name="Grigoriev I.V."/>
            <person name="Martin F.M."/>
            <person name="Hacquard S."/>
        </authorList>
    </citation>
    <scope>NUCLEOTIDE SEQUENCE [LARGE SCALE GENOMIC DNA]</scope>
    <source>
        <strain evidence="4 5">MPI-CAGE-CH-0241</strain>
    </source>
</reference>
<feature type="region of interest" description="Disordered" evidence="2">
    <location>
        <begin position="62"/>
        <end position="107"/>
    </location>
</feature>